<comment type="subcellular location">
    <subcellularLocation>
        <location evidence="2">Cell inner membrane</location>
        <topology evidence="2">Multi-pass membrane protein</topology>
    </subcellularLocation>
</comment>
<evidence type="ECO:0000259" key="8">
    <source>
        <dbReference type="PROSITE" id="PS50109"/>
    </source>
</evidence>
<dbReference type="PANTHER" id="PTHR43047">
    <property type="entry name" value="TWO-COMPONENT HISTIDINE PROTEIN KINASE"/>
    <property type="match status" value="1"/>
</dbReference>
<dbReference type="InterPro" id="IPR000700">
    <property type="entry name" value="PAS-assoc_C"/>
</dbReference>
<dbReference type="CDD" id="cd00082">
    <property type="entry name" value="HisKA"/>
    <property type="match status" value="1"/>
</dbReference>
<evidence type="ECO:0000256" key="4">
    <source>
        <dbReference type="ARBA" id="ARBA00022553"/>
    </source>
</evidence>
<dbReference type="InterPro" id="IPR004358">
    <property type="entry name" value="Sig_transdc_His_kin-like_C"/>
</dbReference>
<comment type="caution">
    <text evidence="12">The sequence shown here is derived from an EMBL/GenBank/DDBJ whole genome shotgun (WGS) entry which is preliminary data.</text>
</comment>
<dbReference type="Pfam" id="PF00072">
    <property type="entry name" value="Response_reg"/>
    <property type="match status" value="2"/>
</dbReference>
<dbReference type="SUPFAM" id="SSF55785">
    <property type="entry name" value="PYP-like sensor domain (PAS domain)"/>
    <property type="match status" value="1"/>
</dbReference>
<evidence type="ECO:0000259" key="9">
    <source>
        <dbReference type="PROSITE" id="PS50110"/>
    </source>
</evidence>
<dbReference type="InterPro" id="IPR000014">
    <property type="entry name" value="PAS"/>
</dbReference>
<dbReference type="SMART" id="SM00448">
    <property type="entry name" value="REC"/>
    <property type="match status" value="2"/>
</dbReference>
<dbReference type="InterPro" id="IPR001789">
    <property type="entry name" value="Sig_transdc_resp-reg_receiver"/>
</dbReference>
<gene>
    <name evidence="12" type="ORF">C0Q88_23555</name>
</gene>
<dbReference type="FunFam" id="3.30.565.10:FF:000006">
    <property type="entry name" value="Sensor histidine kinase WalK"/>
    <property type="match status" value="1"/>
</dbReference>
<dbReference type="EC" id="2.7.13.3" evidence="3"/>
<dbReference type="SUPFAM" id="SSF47384">
    <property type="entry name" value="Homodimeric domain of signal transducing histidine kinase"/>
    <property type="match status" value="1"/>
</dbReference>
<dbReference type="Pfam" id="PF13426">
    <property type="entry name" value="PAS_9"/>
    <property type="match status" value="1"/>
</dbReference>
<dbReference type="Gene3D" id="3.30.565.10">
    <property type="entry name" value="Histidine kinase-like ATPase, C-terminal domain"/>
    <property type="match status" value="1"/>
</dbReference>
<dbReference type="CDD" id="cd16922">
    <property type="entry name" value="HATPase_EvgS-ArcB-TorS-like"/>
    <property type="match status" value="1"/>
</dbReference>
<feature type="domain" description="PAC" evidence="11">
    <location>
        <begin position="214"/>
        <end position="266"/>
    </location>
</feature>
<dbReference type="InterPro" id="IPR011006">
    <property type="entry name" value="CheY-like_superfamily"/>
</dbReference>
<feature type="modified residue" description="4-aspartylphosphate" evidence="7">
    <location>
        <position position="575"/>
    </location>
</feature>
<feature type="domain" description="Response regulatory" evidence="9">
    <location>
        <begin position="5"/>
        <end position="121"/>
    </location>
</feature>
<dbReference type="SMART" id="SM00091">
    <property type="entry name" value="PAS"/>
    <property type="match status" value="1"/>
</dbReference>
<evidence type="ECO:0000256" key="1">
    <source>
        <dbReference type="ARBA" id="ARBA00000085"/>
    </source>
</evidence>
<reference evidence="12 13" key="1">
    <citation type="submission" date="2017-12" db="EMBL/GenBank/DDBJ databases">
        <title>Draft genome sequence of Ralstonia pickettii 52.</title>
        <authorList>
            <person name="Zheng B."/>
        </authorList>
    </citation>
    <scope>NUCLEOTIDE SEQUENCE [LARGE SCALE GENOMIC DNA]</scope>
    <source>
        <strain evidence="12 13">52</strain>
    </source>
</reference>
<dbReference type="PROSITE" id="PS50112">
    <property type="entry name" value="PAS"/>
    <property type="match status" value="1"/>
</dbReference>
<dbReference type="SMART" id="SM00387">
    <property type="entry name" value="HATPase_c"/>
    <property type="match status" value="1"/>
</dbReference>
<feature type="modified residue" description="4-aspartylphosphate" evidence="7">
    <location>
        <position position="56"/>
    </location>
</feature>
<dbReference type="CDD" id="cd00130">
    <property type="entry name" value="PAS"/>
    <property type="match status" value="1"/>
</dbReference>
<dbReference type="Proteomes" id="UP000234456">
    <property type="component" value="Unassembled WGS sequence"/>
</dbReference>
<evidence type="ECO:0000256" key="2">
    <source>
        <dbReference type="ARBA" id="ARBA00004429"/>
    </source>
</evidence>
<dbReference type="Pfam" id="PF02518">
    <property type="entry name" value="HATPase_c"/>
    <property type="match status" value="1"/>
</dbReference>
<dbReference type="Gene3D" id="3.40.50.2300">
    <property type="match status" value="2"/>
</dbReference>
<keyword evidence="5" id="KW-0808">Transferase</keyword>
<evidence type="ECO:0000259" key="10">
    <source>
        <dbReference type="PROSITE" id="PS50112"/>
    </source>
</evidence>
<dbReference type="PROSITE" id="PS50110">
    <property type="entry name" value="RESPONSE_REGULATORY"/>
    <property type="match status" value="2"/>
</dbReference>
<dbReference type="InterPro" id="IPR003661">
    <property type="entry name" value="HisK_dim/P_dom"/>
</dbReference>
<keyword evidence="4 7" id="KW-0597">Phosphoprotein</keyword>
<sequence>MPNLQLLLVEDNPLDAELTRARLETANLQADTTLVDNETDFIAQLSARTFDAILADYMLPQFTGAEALDIARRMAPQTPFIFVSGALGEEHAVDMLKRGATDYVIKQRLQRLPVVLLRALAEAAERRQRIAAEAALREAETHFRLLINALKEHAVLSLDPQGIVRTWNAASRSILGYAREDILGKSAEILYPQAAREAGEFQRKLERVRREGSLTDDRWMLRKDGTPFYASSVVTAIHNETGQLVGFSKIIRDSTEERIAADALRRAKEEAETANHAKDHFLAVLSHELRTPLTPILTAVHLLEMRQDLPAYVVAQLEVVRRNAELEARLIDDLLDITGIARGKLAVSFALVDLYPLLESTLEMSRNDMQAKRLSLKTRFEAGRSRLYADGARIQQVIWNLVRNAVKFTPERGAIEVRVWNPSPSAVAVSVKDNGIGIEPEALPRIFSAFEQADASITQRFGGLGLGLAIAYALVQKHEGSLIAESAGRHEGATFTLTLPLATEMAQPETPPSPPMPRKQPTRGLHVLLVEDNADTAEAMSQMLEILGHSVTVANGARTAMQAAESGAFDLLISDIGLPDGSGLDVVRVFAERQAAPSIAITGYGMEDDIARCRDAGFTDHLTKPVDFKRLETLLAGYLAARDARIAGVDAS</sequence>
<dbReference type="GO" id="GO:0000155">
    <property type="term" value="F:phosphorelay sensor kinase activity"/>
    <property type="evidence" value="ECO:0007669"/>
    <property type="project" value="InterPro"/>
</dbReference>
<dbReference type="SMART" id="SM00388">
    <property type="entry name" value="HisKA"/>
    <property type="match status" value="1"/>
</dbReference>
<dbReference type="PROSITE" id="PS50113">
    <property type="entry name" value="PAC"/>
    <property type="match status" value="1"/>
</dbReference>
<name>A0A2N4TKW2_RALPI</name>
<evidence type="ECO:0000313" key="12">
    <source>
        <dbReference type="EMBL" id="PLC40334.1"/>
    </source>
</evidence>
<protein>
    <recommendedName>
        <fullName evidence="3">histidine kinase</fullName>
        <ecNumber evidence="3">2.7.13.3</ecNumber>
    </recommendedName>
</protein>
<feature type="domain" description="PAS" evidence="10">
    <location>
        <begin position="139"/>
        <end position="212"/>
    </location>
</feature>
<comment type="catalytic activity">
    <reaction evidence="1">
        <text>ATP + protein L-histidine = ADP + protein N-phospho-L-histidine.</text>
        <dbReference type="EC" id="2.7.13.3"/>
    </reaction>
</comment>
<dbReference type="Gene3D" id="3.30.450.20">
    <property type="entry name" value="PAS domain"/>
    <property type="match status" value="1"/>
</dbReference>
<dbReference type="InterPro" id="IPR036890">
    <property type="entry name" value="HATPase_C_sf"/>
</dbReference>
<dbReference type="AlphaFoldDB" id="A0A2N4TKW2"/>
<evidence type="ECO:0000313" key="13">
    <source>
        <dbReference type="Proteomes" id="UP000234456"/>
    </source>
</evidence>
<dbReference type="NCBIfam" id="TIGR00229">
    <property type="entry name" value="sensory_box"/>
    <property type="match status" value="1"/>
</dbReference>
<dbReference type="Pfam" id="PF00512">
    <property type="entry name" value="HisKA"/>
    <property type="match status" value="1"/>
</dbReference>
<dbReference type="CDD" id="cd00156">
    <property type="entry name" value="REC"/>
    <property type="match status" value="1"/>
</dbReference>
<dbReference type="Gene3D" id="1.10.287.130">
    <property type="match status" value="1"/>
</dbReference>
<dbReference type="SUPFAM" id="SSF55874">
    <property type="entry name" value="ATPase domain of HSP90 chaperone/DNA topoisomerase II/histidine kinase"/>
    <property type="match status" value="1"/>
</dbReference>
<proteinExistence type="predicted"/>
<accession>A0A2N4TKW2</accession>
<dbReference type="PROSITE" id="PS50109">
    <property type="entry name" value="HIS_KIN"/>
    <property type="match status" value="1"/>
</dbReference>
<organism evidence="12 13">
    <name type="scientific">Ralstonia pickettii</name>
    <name type="common">Burkholderia pickettii</name>
    <dbReference type="NCBI Taxonomy" id="329"/>
    <lineage>
        <taxon>Bacteria</taxon>
        <taxon>Pseudomonadati</taxon>
        <taxon>Pseudomonadota</taxon>
        <taxon>Betaproteobacteria</taxon>
        <taxon>Burkholderiales</taxon>
        <taxon>Burkholderiaceae</taxon>
        <taxon>Ralstonia</taxon>
    </lineage>
</organism>
<dbReference type="InterPro" id="IPR005467">
    <property type="entry name" value="His_kinase_dom"/>
</dbReference>
<evidence type="ECO:0000256" key="6">
    <source>
        <dbReference type="ARBA" id="ARBA00022777"/>
    </source>
</evidence>
<dbReference type="GO" id="GO:0005886">
    <property type="term" value="C:plasma membrane"/>
    <property type="evidence" value="ECO:0007669"/>
    <property type="project" value="UniProtKB-SubCell"/>
</dbReference>
<evidence type="ECO:0000256" key="5">
    <source>
        <dbReference type="ARBA" id="ARBA00022679"/>
    </source>
</evidence>
<dbReference type="RefSeq" id="WP_102067484.1">
    <property type="nucleotide sequence ID" value="NZ_PKQE01000007.1"/>
</dbReference>
<dbReference type="InterPro" id="IPR036097">
    <property type="entry name" value="HisK_dim/P_sf"/>
</dbReference>
<dbReference type="OrthoDB" id="9810730at2"/>
<feature type="domain" description="Response regulatory" evidence="9">
    <location>
        <begin position="526"/>
        <end position="639"/>
    </location>
</feature>
<dbReference type="EMBL" id="PKQE01000007">
    <property type="protein sequence ID" value="PLC40334.1"/>
    <property type="molecule type" value="Genomic_DNA"/>
</dbReference>
<dbReference type="InterPro" id="IPR035965">
    <property type="entry name" value="PAS-like_dom_sf"/>
</dbReference>
<evidence type="ECO:0000256" key="3">
    <source>
        <dbReference type="ARBA" id="ARBA00012438"/>
    </source>
</evidence>
<keyword evidence="6 12" id="KW-0418">Kinase</keyword>
<evidence type="ECO:0000256" key="7">
    <source>
        <dbReference type="PROSITE-ProRule" id="PRU00169"/>
    </source>
</evidence>
<dbReference type="InterPro" id="IPR003594">
    <property type="entry name" value="HATPase_dom"/>
</dbReference>
<evidence type="ECO:0000259" key="11">
    <source>
        <dbReference type="PROSITE" id="PS50113"/>
    </source>
</evidence>
<dbReference type="PANTHER" id="PTHR43047:SF64">
    <property type="entry name" value="HISTIDINE KINASE CONTAINING CHEY-HOMOLOGOUS RECEIVER DOMAIN AND PAS DOMAIN-RELATED"/>
    <property type="match status" value="1"/>
</dbReference>
<dbReference type="PRINTS" id="PR00344">
    <property type="entry name" value="BCTRLSENSOR"/>
</dbReference>
<dbReference type="SUPFAM" id="SSF52172">
    <property type="entry name" value="CheY-like"/>
    <property type="match status" value="2"/>
</dbReference>
<feature type="domain" description="Histidine kinase" evidence="8">
    <location>
        <begin position="284"/>
        <end position="503"/>
    </location>
</feature>